<evidence type="ECO:0000256" key="3">
    <source>
        <dbReference type="ARBA" id="ARBA00023172"/>
    </source>
</evidence>
<dbReference type="EMBL" id="WBKB01000002">
    <property type="protein sequence ID" value="KAB1643892.1"/>
    <property type="molecule type" value="Genomic_DNA"/>
</dbReference>
<evidence type="ECO:0000313" key="6">
    <source>
        <dbReference type="Proteomes" id="UP000433493"/>
    </source>
</evidence>
<dbReference type="GO" id="GO:0015074">
    <property type="term" value="P:DNA integration"/>
    <property type="evidence" value="ECO:0007669"/>
    <property type="project" value="InterPro"/>
</dbReference>
<dbReference type="Proteomes" id="UP000433493">
    <property type="component" value="Unassembled WGS sequence"/>
</dbReference>
<dbReference type="InterPro" id="IPR050090">
    <property type="entry name" value="Tyrosine_recombinase_XerCD"/>
</dbReference>
<feature type="domain" description="Tyr recombinase" evidence="4">
    <location>
        <begin position="1"/>
        <end position="154"/>
    </location>
</feature>
<name>A0A7J5BCX2_9MICO</name>
<dbReference type="Gene3D" id="1.10.443.10">
    <property type="entry name" value="Intergrase catalytic core"/>
    <property type="match status" value="1"/>
</dbReference>
<dbReference type="InterPro" id="IPR011010">
    <property type="entry name" value="DNA_brk_join_enz"/>
</dbReference>
<comment type="caution">
    <text evidence="5">The sequence shown here is derived from an EMBL/GenBank/DDBJ whole genome shotgun (WGS) entry which is preliminary data.</text>
</comment>
<evidence type="ECO:0000256" key="2">
    <source>
        <dbReference type="ARBA" id="ARBA00023125"/>
    </source>
</evidence>
<dbReference type="GO" id="GO:0003677">
    <property type="term" value="F:DNA binding"/>
    <property type="evidence" value="ECO:0007669"/>
    <property type="project" value="UniProtKB-KW"/>
</dbReference>
<dbReference type="PANTHER" id="PTHR30349:SF41">
    <property type="entry name" value="INTEGRASE_RECOMBINASE PROTEIN MJ0367-RELATED"/>
    <property type="match status" value="1"/>
</dbReference>
<dbReference type="SUPFAM" id="SSF56349">
    <property type="entry name" value="DNA breaking-rejoining enzymes"/>
    <property type="match status" value="1"/>
</dbReference>
<dbReference type="AlphaFoldDB" id="A0A7J5BCX2"/>
<keyword evidence="6" id="KW-1185">Reference proteome</keyword>
<dbReference type="Pfam" id="PF00589">
    <property type="entry name" value="Phage_integrase"/>
    <property type="match status" value="1"/>
</dbReference>
<sequence length="205" mass="22924">MLSFDHLDFRCHVLPGAEVAVRAVELFLHLLRRVLFVRGTHPPLGDLPLLLPIRGRFLALRDERQPEPNDLVFLSTAGTPVDPKNFVRTFHEIRDQAGLPRITVHHTRHTAATLLKNLGVPVRDVQLILGHSNITTTQELYQHGDVTGQREALERVAASLTPPVATLAVNGTREQASAGRCRQLLPSNGYYAMESEETQAKKNRR</sequence>
<dbReference type="PANTHER" id="PTHR30349">
    <property type="entry name" value="PHAGE INTEGRASE-RELATED"/>
    <property type="match status" value="1"/>
</dbReference>
<accession>A0A7J5BCX2</accession>
<keyword evidence="2" id="KW-0238">DNA-binding</keyword>
<organism evidence="5 6">
    <name type="scientific">Gulosibacter chungangensis</name>
    <dbReference type="NCBI Taxonomy" id="979746"/>
    <lineage>
        <taxon>Bacteria</taxon>
        <taxon>Bacillati</taxon>
        <taxon>Actinomycetota</taxon>
        <taxon>Actinomycetes</taxon>
        <taxon>Micrococcales</taxon>
        <taxon>Microbacteriaceae</taxon>
        <taxon>Gulosibacter</taxon>
    </lineage>
</organism>
<gene>
    <name evidence="5" type="ORF">F8O05_03570</name>
</gene>
<evidence type="ECO:0000259" key="4">
    <source>
        <dbReference type="PROSITE" id="PS51898"/>
    </source>
</evidence>
<protein>
    <submittedName>
        <fullName evidence="5">Tyrosine-type recombinase/integrase</fullName>
    </submittedName>
</protein>
<keyword evidence="3" id="KW-0233">DNA recombination</keyword>
<dbReference type="OrthoDB" id="7476432at2"/>
<dbReference type="PROSITE" id="PS51898">
    <property type="entry name" value="TYR_RECOMBINASE"/>
    <property type="match status" value="1"/>
</dbReference>
<dbReference type="GO" id="GO:0006310">
    <property type="term" value="P:DNA recombination"/>
    <property type="evidence" value="ECO:0007669"/>
    <property type="project" value="UniProtKB-KW"/>
</dbReference>
<dbReference type="InterPro" id="IPR002104">
    <property type="entry name" value="Integrase_catalytic"/>
</dbReference>
<comment type="similarity">
    <text evidence="1">Belongs to the 'phage' integrase family.</text>
</comment>
<evidence type="ECO:0000313" key="5">
    <source>
        <dbReference type="EMBL" id="KAB1643892.1"/>
    </source>
</evidence>
<proteinExistence type="inferred from homology"/>
<reference evidence="5 6" key="1">
    <citation type="submission" date="2019-09" db="EMBL/GenBank/DDBJ databases">
        <title>Phylogeny of genus Pseudoclavibacter and closely related genus.</title>
        <authorList>
            <person name="Li Y."/>
        </authorList>
    </citation>
    <scope>NUCLEOTIDE SEQUENCE [LARGE SCALE GENOMIC DNA]</scope>
    <source>
        <strain evidence="5 6">KCTC 13959</strain>
    </source>
</reference>
<dbReference type="InterPro" id="IPR013762">
    <property type="entry name" value="Integrase-like_cat_sf"/>
</dbReference>
<evidence type="ECO:0000256" key="1">
    <source>
        <dbReference type="ARBA" id="ARBA00008857"/>
    </source>
</evidence>